<dbReference type="VEuPathDB" id="CryptoDB:cand_038460"/>
<dbReference type="GO" id="GO:0000398">
    <property type="term" value="P:mRNA splicing, via spliceosome"/>
    <property type="evidence" value="ECO:0007669"/>
    <property type="project" value="InterPro"/>
</dbReference>
<evidence type="ECO:0000256" key="4">
    <source>
        <dbReference type="ARBA" id="ARBA00023242"/>
    </source>
</evidence>
<dbReference type="OrthoDB" id="30343at2759"/>
<name>A0A1J4MUF0_9CRYT</name>
<dbReference type="PANTHER" id="PTHR45986:SF1">
    <property type="entry name" value="ZINC FINGER MATRIN-TYPE PROTEIN 2"/>
    <property type="match status" value="1"/>
</dbReference>
<dbReference type="SMART" id="SM00451">
    <property type="entry name" value="ZnF_U1"/>
    <property type="match status" value="1"/>
</dbReference>
<dbReference type="GO" id="GO:0003676">
    <property type="term" value="F:nucleic acid binding"/>
    <property type="evidence" value="ECO:0007669"/>
    <property type="project" value="InterPro"/>
</dbReference>
<evidence type="ECO:0000256" key="2">
    <source>
        <dbReference type="ARBA" id="ARBA00022771"/>
    </source>
</evidence>
<dbReference type="InterPro" id="IPR003604">
    <property type="entry name" value="Matrin/U1-like-C_Znf_C2H2"/>
</dbReference>
<keyword evidence="4" id="KW-0539">Nucleus</keyword>
<evidence type="ECO:0000313" key="7">
    <source>
        <dbReference type="Proteomes" id="UP000186804"/>
    </source>
</evidence>
<dbReference type="RefSeq" id="XP_067069736.1">
    <property type="nucleotide sequence ID" value="XM_067214069.1"/>
</dbReference>
<proteinExistence type="predicted"/>
<dbReference type="EMBL" id="LRBS01000017">
    <property type="protein sequence ID" value="OII77890.1"/>
    <property type="molecule type" value="Genomic_DNA"/>
</dbReference>
<dbReference type="GeneID" id="92368030"/>
<dbReference type="PANTHER" id="PTHR45986">
    <property type="entry name" value="ZINC FINGER MATRIN-TYPE PROTEIN 2"/>
    <property type="match status" value="1"/>
</dbReference>
<evidence type="ECO:0000313" key="6">
    <source>
        <dbReference type="EMBL" id="OII77890.1"/>
    </source>
</evidence>
<accession>A0A1J4MUF0</accession>
<dbReference type="AlphaFoldDB" id="A0A1J4MUF0"/>
<evidence type="ECO:0000256" key="1">
    <source>
        <dbReference type="ARBA" id="ARBA00022723"/>
    </source>
</evidence>
<dbReference type="GO" id="GO:0046540">
    <property type="term" value="C:U4/U6 x U5 tri-snRNP complex"/>
    <property type="evidence" value="ECO:0007669"/>
    <property type="project" value="TreeGrafter"/>
</dbReference>
<dbReference type="SUPFAM" id="SSF57667">
    <property type="entry name" value="beta-beta-alpha zinc fingers"/>
    <property type="match status" value="1"/>
</dbReference>
<evidence type="ECO:0000259" key="5">
    <source>
        <dbReference type="SMART" id="SM00451"/>
    </source>
</evidence>
<reference evidence="6 7" key="1">
    <citation type="submission" date="2016-10" db="EMBL/GenBank/DDBJ databases">
        <title>Reductive evolution of mitochondrial metabolism and differential evolution of invasion-related proteins in Cryptosporidium.</title>
        <authorList>
            <person name="Liu S."/>
            <person name="Roellig D.M."/>
            <person name="Guo Y."/>
            <person name="Li N."/>
            <person name="Frace M.A."/>
            <person name="Tang K."/>
            <person name="Zhang L."/>
            <person name="Feng Y."/>
            <person name="Xiao L."/>
        </authorList>
    </citation>
    <scope>NUCLEOTIDE SEQUENCE [LARGE SCALE GENOMIC DNA]</scope>
    <source>
        <strain evidence="6">30847</strain>
    </source>
</reference>
<keyword evidence="2" id="KW-0863">Zinc-finger</keyword>
<keyword evidence="3" id="KW-0862">Zinc</keyword>
<sequence>MSQYKEQDNRKDVLGRKIWDKEFYRGHKKLGNYAAQSTSPYSNNSRKNLAEIQSNLKIREESLDLDRDIGKVHIITNITRKQESVGFWCKVCEYSSHDSHSWVAHLNSEKHNRMLGMTMIVEKKSLESVKSKLNNLILQKKELKQKQNDNNIQVDEQDEMEKLGFPPNFYST</sequence>
<dbReference type="Proteomes" id="UP000186804">
    <property type="component" value="Unassembled WGS sequence"/>
</dbReference>
<keyword evidence="7" id="KW-1185">Reference proteome</keyword>
<feature type="domain" description="U1-type" evidence="5">
    <location>
        <begin position="84"/>
        <end position="118"/>
    </location>
</feature>
<dbReference type="InterPro" id="IPR040107">
    <property type="entry name" value="Snu23"/>
</dbReference>
<evidence type="ECO:0000256" key="3">
    <source>
        <dbReference type="ARBA" id="ARBA00022833"/>
    </source>
</evidence>
<organism evidence="6 7">
    <name type="scientific">Cryptosporidium andersoni</name>
    <dbReference type="NCBI Taxonomy" id="117008"/>
    <lineage>
        <taxon>Eukaryota</taxon>
        <taxon>Sar</taxon>
        <taxon>Alveolata</taxon>
        <taxon>Apicomplexa</taxon>
        <taxon>Conoidasida</taxon>
        <taxon>Coccidia</taxon>
        <taxon>Eucoccidiorida</taxon>
        <taxon>Eimeriorina</taxon>
        <taxon>Cryptosporidiidae</taxon>
        <taxon>Cryptosporidium</taxon>
    </lineage>
</organism>
<gene>
    <name evidence="6" type="ORF">cand_038460</name>
</gene>
<keyword evidence="1" id="KW-0479">Metal-binding</keyword>
<dbReference type="InterPro" id="IPR036236">
    <property type="entry name" value="Znf_C2H2_sf"/>
</dbReference>
<protein>
    <recommendedName>
        <fullName evidence="5">U1-type domain-containing protein</fullName>
    </recommendedName>
</protein>
<dbReference type="GO" id="GO:0005681">
    <property type="term" value="C:spliceosomal complex"/>
    <property type="evidence" value="ECO:0007669"/>
    <property type="project" value="InterPro"/>
</dbReference>
<dbReference type="GO" id="GO:0008270">
    <property type="term" value="F:zinc ion binding"/>
    <property type="evidence" value="ECO:0007669"/>
    <property type="project" value="UniProtKB-KW"/>
</dbReference>
<comment type="caution">
    <text evidence="6">The sequence shown here is derived from an EMBL/GenBank/DDBJ whole genome shotgun (WGS) entry which is preliminary data.</text>
</comment>